<proteinExistence type="predicted"/>
<reference evidence="2 3" key="1">
    <citation type="submission" date="2024-05" db="EMBL/GenBank/DDBJ databases">
        <title>A draft genome resource for the thread blight pathogen Marasmius tenuissimus strain MS-2.</title>
        <authorList>
            <person name="Yulfo-Soto G.E."/>
            <person name="Baruah I.K."/>
            <person name="Amoako-Attah I."/>
            <person name="Bukari Y."/>
            <person name="Meinhardt L.W."/>
            <person name="Bailey B.A."/>
            <person name="Cohen S.P."/>
        </authorList>
    </citation>
    <scope>NUCLEOTIDE SEQUENCE [LARGE SCALE GENOMIC DNA]</scope>
    <source>
        <strain evidence="2 3">MS-2</strain>
    </source>
</reference>
<evidence type="ECO:0000313" key="2">
    <source>
        <dbReference type="EMBL" id="KAL0061853.1"/>
    </source>
</evidence>
<sequence length="497" mass="55497">MLQEAGFTVTVVDSHPKGEETDLAANIKDSKVVLLPHVGNLWELGERAGGLSDSMEVQRTAGVAISSWTGIEMYSASRSEFEGRFMITKYNNLHNALHRQALSLGVRFLKGRFVTGVAMSAAGGTAFLSNREQLQAHLIVVAISRWERIAEMEMAPQLNSDGTVSYLPLVFIDSRHFTETLRHFGRSFGIENGVILGKLFELLRQYGLDMRDVLQAFQEIRAARKAYVDGLNFEVVAVSRESNIHFEKLRYSRGLEGLITYNMEEVVNEWWQNLGIFKLRAHGVPLEGNGPVVERLRAGVTALQAQSSDLSQLQDHGDTHSTSDESRPLVSSFLESSLLNYPPAAYIPEVPARPDTRASHYYDEWITEGYRGKGTSTVTLEPRPNSCYNEDPNNPLLLDPFASFGGPRTLSKVQQYVPDIRRIHPELAYWYTAPEDEGTKDNRTAPQRPSNLATPIASRRGVLPLVRKSSESSHQRMSVLRGTSRGLYAMLEGEGDR</sequence>
<feature type="compositionally biased region" description="Polar residues" evidence="1">
    <location>
        <begin position="444"/>
        <end position="453"/>
    </location>
</feature>
<gene>
    <name evidence="2" type="ORF">AAF712_011295</name>
</gene>
<dbReference type="InterPro" id="IPR036188">
    <property type="entry name" value="FAD/NAD-bd_sf"/>
</dbReference>
<feature type="region of interest" description="Disordered" evidence="1">
    <location>
        <begin position="435"/>
        <end position="454"/>
    </location>
</feature>
<evidence type="ECO:0000256" key="1">
    <source>
        <dbReference type="SAM" id="MobiDB-lite"/>
    </source>
</evidence>
<dbReference type="Proteomes" id="UP001437256">
    <property type="component" value="Unassembled WGS sequence"/>
</dbReference>
<accession>A0ABR2ZKE8</accession>
<feature type="region of interest" description="Disordered" evidence="1">
    <location>
        <begin position="307"/>
        <end position="327"/>
    </location>
</feature>
<name>A0ABR2ZKE8_9AGAR</name>
<protein>
    <submittedName>
        <fullName evidence="2">Uncharacterized protein</fullName>
    </submittedName>
</protein>
<keyword evidence="3" id="KW-1185">Reference proteome</keyword>
<dbReference type="Gene3D" id="3.50.50.60">
    <property type="entry name" value="FAD/NAD(P)-binding domain"/>
    <property type="match status" value="1"/>
</dbReference>
<evidence type="ECO:0000313" key="3">
    <source>
        <dbReference type="Proteomes" id="UP001437256"/>
    </source>
</evidence>
<feature type="compositionally biased region" description="Basic and acidic residues" evidence="1">
    <location>
        <begin position="315"/>
        <end position="327"/>
    </location>
</feature>
<comment type="caution">
    <text evidence="2">The sequence shown here is derived from an EMBL/GenBank/DDBJ whole genome shotgun (WGS) entry which is preliminary data.</text>
</comment>
<organism evidence="2 3">
    <name type="scientific">Marasmius tenuissimus</name>
    <dbReference type="NCBI Taxonomy" id="585030"/>
    <lineage>
        <taxon>Eukaryota</taxon>
        <taxon>Fungi</taxon>
        <taxon>Dikarya</taxon>
        <taxon>Basidiomycota</taxon>
        <taxon>Agaricomycotina</taxon>
        <taxon>Agaricomycetes</taxon>
        <taxon>Agaricomycetidae</taxon>
        <taxon>Agaricales</taxon>
        <taxon>Marasmiineae</taxon>
        <taxon>Marasmiaceae</taxon>
        <taxon>Marasmius</taxon>
    </lineage>
</organism>
<dbReference type="EMBL" id="JBBXMP010000121">
    <property type="protein sequence ID" value="KAL0061853.1"/>
    <property type="molecule type" value="Genomic_DNA"/>
</dbReference>
<dbReference type="SUPFAM" id="SSF51905">
    <property type="entry name" value="FAD/NAD(P)-binding domain"/>
    <property type="match status" value="1"/>
</dbReference>